<feature type="transmembrane region" description="Helical" evidence="1">
    <location>
        <begin position="73"/>
        <end position="91"/>
    </location>
</feature>
<keyword evidence="1" id="KW-0812">Transmembrane</keyword>
<protein>
    <submittedName>
        <fullName evidence="2">Uncharacterized protein</fullName>
    </submittedName>
</protein>
<comment type="caution">
    <text evidence="2">The sequence shown here is derived from an EMBL/GenBank/DDBJ whole genome shotgun (WGS) entry which is preliminary data.</text>
</comment>
<reference evidence="2" key="1">
    <citation type="submission" date="2018-11" db="EMBL/GenBank/DDBJ databases">
        <authorList>
            <consortium name="Pathogen Informatics"/>
        </authorList>
    </citation>
    <scope>NUCLEOTIDE SEQUENCE</scope>
</reference>
<evidence type="ECO:0000256" key="1">
    <source>
        <dbReference type="SAM" id="Phobius"/>
    </source>
</evidence>
<gene>
    <name evidence="2" type="ORF">PXEA_LOCUS13271</name>
</gene>
<dbReference type="Proteomes" id="UP000784294">
    <property type="component" value="Unassembled WGS sequence"/>
</dbReference>
<evidence type="ECO:0000313" key="2">
    <source>
        <dbReference type="EMBL" id="VEL19831.1"/>
    </source>
</evidence>
<sequence>MFLLLGATVRSRGPPWLPPPSSSLAITSGSSSDLIAAATNARRAGRFDELECLIKYTFKDVALLIQVTLLTSLYYLQILVCLNLCSNFYLVRSYED</sequence>
<dbReference type="EMBL" id="CAAALY010043488">
    <property type="protein sequence ID" value="VEL19831.1"/>
    <property type="molecule type" value="Genomic_DNA"/>
</dbReference>
<organism evidence="2 3">
    <name type="scientific">Protopolystoma xenopodis</name>
    <dbReference type="NCBI Taxonomy" id="117903"/>
    <lineage>
        <taxon>Eukaryota</taxon>
        <taxon>Metazoa</taxon>
        <taxon>Spiralia</taxon>
        <taxon>Lophotrochozoa</taxon>
        <taxon>Platyhelminthes</taxon>
        <taxon>Monogenea</taxon>
        <taxon>Polyopisthocotylea</taxon>
        <taxon>Polystomatidea</taxon>
        <taxon>Polystomatidae</taxon>
        <taxon>Protopolystoma</taxon>
    </lineage>
</organism>
<keyword evidence="1" id="KW-1133">Transmembrane helix</keyword>
<keyword evidence="1" id="KW-0472">Membrane</keyword>
<accession>A0A448WTJ7</accession>
<name>A0A448WTJ7_9PLAT</name>
<dbReference type="AlphaFoldDB" id="A0A448WTJ7"/>
<evidence type="ECO:0000313" key="3">
    <source>
        <dbReference type="Proteomes" id="UP000784294"/>
    </source>
</evidence>
<proteinExistence type="predicted"/>
<keyword evidence="3" id="KW-1185">Reference proteome</keyword>